<dbReference type="Proteomes" id="UP000198972">
    <property type="component" value="Unassembled WGS sequence"/>
</dbReference>
<proteinExistence type="predicted"/>
<organism evidence="1 2">
    <name type="scientific">Fontibacillus panacisegetis</name>
    <dbReference type="NCBI Taxonomy" id="670482"/>
    <lineage>
        <taxon>Bacteria</taxon>
        <taxon>Bacillati</taxon>
        <taxon>Bacillota</taxon>
        <taxon>Bacilli</taxon>
        <taxon>Bacillales</taxon>
        <taxon>Paenibacillaceae</taxon>
        <taxon>Fontibacillus</taxon>
    </lineage>
</organism>
<keyword evidence="2" id="KW-1185">Reference proteome</keyword>
<sequence length="44" mass="5326">MMYCTTTVFIPIRDPENFIDLKEMKVLEEKEKYRYEEEGFGKSS</sequence>
<evidence type="ECO:0000313" key="1">
    <source>
        <dbReference type="EMBL" id="SDF28599.1"/>
    </source>
</evidence>
<protein>
    <submittedName>
        <fullName evidence="1">Uncharacterized protein</fullName>
    </submittedName>
</protein>
<evidence type="ECO:0000313" key="2">
    <source>
        <dbReference type="Proteomes" id="UP000198972"/>
    </source>
</evidence>
<dbReference type="AlphaFoldDB" id="A0A1G7JVS1"/>
<name>A0A1G7JVS1_9BACL</name>
<reference evidence="1 2" key="1">
    <citation type="submission" date="2016-10" db="EMBL/GenBank/DDBJ databases">
        <authorList>
            <person name="de Groot N.N."/>
        </authorList>
    </citation>
    <scope>NUCLEOTIDE SEQUENCE [LARGE SCALE GENOMIC DNA]</scope>
    <source>
        <strain evidence="1 2">DSM 28129</strain>
    </source>
</reference>
<accession>A0A1G7JVS1</accession>
<dbReference type="EMBL" id="FNBG01000008">
    <property type="protein sequence ID" value="SDF28599.1"/>
    <property type="molecule type" value="Genomic_DNA"/>
</dbReference>
<gene>
    <name evidence="1" type="ORF">SAMN04488542_108112</name>
</gene>